<reference evidence="2 3" key="1">
    <citation type="journal article" date="2024" name="J. Plant Pathol.">
        <title>Sequence and assembly of the genome of Seiridium unicorne, isolate CBS 538.82, causal agent of cypress canker disease.</title>
        <authorList>
            <person name="Scali E."/>
            <person name="Rocca G.D."/>
            <person name="Danti R."/>
            <person name="Garbelotto M."/>
            <person name="Barberini S."/>
            <person name="Baroncelli R."/>
            <person name="Emiliani G."/>
        </authorList>
    </citation>
    <scope>NUCLEOTIDE SEQUENCE [LARGE SCALE GENOMIC DNA]</scope>
    <source>
        <strain evidence="2 3">BM-138-508</strain>
    </source>
</reference>
<feature type="compositionally biased region" description="Low complexity" evidence="1">
    <location>
        <begin position="9"/>
        <end position="19"/>
    </location>
</feature>
<accession>A0ABR2UXH8</accession>
<organism evidence="2 3">
    <name type="scientific">Seiridium unicorne</name>
    <dbReference type="NCBI Taxonomy" id="138068"/>
    <lineage>
        <taxon>Eukaryota</taxon>
        <taxon>Fungi</taxon>
        <taxon>Dikarya</taxon>
        <taxon>Ascomycota</taxon>
        <taxon>Pezizomycotina</taxon>
        <taxon>Sordariomycetes</taxon>
        <taxon>Xylariomycetidae</taxon>
        <taxon>Amphisphaeriales</taxon>
        <taxon>Sporocadaceae</taxon>
        <taxon>Seiridium</taxon>
    </lineage>
</organism>
<name>A0ABR2UXH8_9PEZI</name>
<evidence type="ECO:0000313" key="2">
    <source>
        <dbReference type="EMBL" id="KAK9419404.1"/>
    </source>
</evidence>
<evidence type="ECO:0000256" key="1">
    <source>
        <dbReference type="SAM" id="MobiDB-lite"/>
    </source>
</evidence>
<evidence type="ECO:0008006" key="4">
    <source>
        <dbReference type="Google" id="ProtNLM"/>
    </source>
</evidence>
<evidence type="ECO:0000313" key="3">
    <source>
        <dbReference type="Proteomes" id="UP001408356"/>
    </source>
</evidence>
<gene>
    <name evidence="2" type="ORF">SUNI508_07379</name>
</gene>
<protein>
    <recommendedName>
        <fullName evidence="4">BTB domain-containing protein</fullName>
    </recommendedName>
</protein>
<proteinExistence type="predicted"/>
<sequence>MTGYPRDAGSSSSTSTGISLRTPSHLLSPASYGLPRKRTSWKDRRFNTSTKSSPGNSHSNYTRNGPDLTLEASLDRLSLDNAIPQSSYEPNRQQLREYIQKLRFASPGRNADEAYKQYYRIRNKSKAICEALLRIPSSNRPPVPPTALVASGLHATSSLGSNISESSAETRAALGSTLTGDEYRPPYIYEEHLDLIRTWNTCLENLLGILQTSLMTCYKACEPDASPAMVEQILHDKTFRRNAVSRMRNASVAATTPANLDFFSKCDMQFRDYDKLAADVSEMRRLLQNGESGISPDRTIEEIIISQRGDAILEFANTESEEFPVYRFQVSSHMLAETSPIFAQMFNVSSILPALDGESAQGLPPSPSRYTCEDGAEVRLFRMPQLELNVENSLEILLHAAHMHNDKVPREIGFDRFVAIAEAAMRYRCTAPLELSVEYLWLPQWMHKATEDMPDGLLLISYAFGLRRLFTRVSKTAILNITDREDLDSKSWPQAIKDKVWAVRAAKMGQVHHCCSDALQEYLRCPPSISPDIVKDGTPGLVPTIKPRCSKGSHACDAMCLGWLMMLFNELHVLPQIMYSTGLTRRPPLPKRSLNQLINSLRFMAGPPQSHAGPCDFASTFRAAVNDIYNSVSGLTLFDVSGKHGWALSKHKSFMPQAVLRLGGQLPDPGVVKRTTEDVALKIMRTLDSLEDIHSAALVNKAFFQAFKENELLILRGLIGKTKAPERWTINGATNRKDARAELKSLREGDANSRSQKGAGGIADIEEGLRSINIASDKGNGTLEPYSGFDEDSDVEHCHEASEGESLVEITNTERASFDQKMTREEAERILWPDDVVAEPQPVGAACTSVVSSQVGISNGPVPATGMREVTEKLRAGDLVLGILEEKTLMTREDKNLSDEHYERIGLIRPKTAEEAGGISQWI</sequence>
<dbReference type="EMBL" id="JARVKF010000320">
    <property type="protein sequence ID" value="KAK9419404.1"/>
    <property type="molecule type" value="Genomic_DNA"/>
</dbReference>
<dbReference type="Proteomes" id="UP001408356">
    <property type="component" value="Unassembled WGS sequence"/>
</dbReference>
<feature type="compositionally biased region" description="Polar residues" evidence="1">
    <location>
        <begin position="47"/>
        <end position="63"/>
    </location>
</feature>
<comment type="caution">
    <text evidence="2">The sequence shown here is derived from an EMBL/GenBank/DDBJ whole genome shotgun (WGS) entry which is preliminary data.</text>
</comment>
<keyword evidence="3" id="KW-1185">Reference proteome</keyword>
<feature type="region of interest" description="Disordered" evidence="1">
    <location>
        <begin position="1"/>
        <end position="67"/>
    </location>
</feature>